<keyword evidence="2" id="KW-1185">Reference proteome</keyword>
<protein>
    <submittedName>
        <fullName evidence="1">Uncharacterized protein</fullName>
    </submittedName>
</protein>
<name>A0A6F8YKN5_9ACTN</name>
<evidence type="ECO:0000313" key="2">
    <source>
        <dbReference type="Proteomes" id="UP000503011"/>
    </source>
</evidence>
<organism evidence="1 2">
    <name type="scientific">Phytohabitans suffuscus</name>
    <dbReference type="NCBI Taxonomy" id="624315"/>
    <lineage>
        <taxon>Bacteria</taxon>
        <taxon>Bacillati</taxon>
        <taxon>Actinomycetota</taxon>
        <taxon>Actinomycetes</taxon>
        <taxon>Micromonosporales</taxon>
        <taxon>Micromonosporaceae</taxon>
    </lineage>
</organism>
<dbReference type="KEGG" id="psuu:Psuf_039390"/>
<dbReference type="RefSeq" id="WP_173158371.1">
    <property type="nucleotide sequence ID" value="NZ_AP022871.1"/>
</dbReference>
<evidence type="ECO:0000313" key="1">
    <source>
        <dbReference type="EMBL" id="BCB86626.1"/>
    </source>
</evidence>
<reference evidence="1 2" key="1">
    <citation type="submission" date="2020-03" db="EMBL/GenBank/DDBJ databases">
        <title>Whole genome shotgun sequence of Phytohabitans suffuscus NBRC 105367.</title>
        <authorList>
            <person name="Komaki H."/>
            <person name="Tamura T."/>
        </authorList>
    </citation>
    <scope>NUCLEOTIDE SEQUENCE [LARGE SCALE GENOMIC DNA]</scope>
    <source>
        <strain evidence="1 2">NBRC 105367</strain>
    </source>
</reference>
<dbReference type="Pfam" id="PF03682">
    <property type="entry name" value="UPF0158"/>
    <property type="match status" value="1"/>
</dbReference>
<dbReference type="EMBL" id="AP022871">
    <property type="protein sequence ID" value="BCB86626.1"/>
    <property type="molecule type" value="Genomic_DNA"/>
</dbReference>
<reference evidence="1 2" key="2">
    <citation type="submission" date="2020-03" db="EMBL/GenBank/DDBJ databases">
        <authorList>
            <person name="Ichikawa N."/>
            <person name="Kimura A."/>
            <person name="Kitahashi Y."/>
            <person name="Uohara A."/>
        </authorList>
    </citation>
    <scope>NUCLEOTIDE SEQUENCE [LARGE SCALE GENOMIC DNA]</scope>
    <source>
        <strain evidence="1 2">NBRC 105367</strain>
    </source>
</reference>
<sequence>MLDLTTLDLDGIATALSDQEHYEHRRLVNPETGEIVFWTADGGIDGHHPVDLDELDMDLIAIDPLPSHVWYQDMADFADGISDEQAQRRLARAIRSRGAFRRFRDELYEEYPQLMPAWHAFRDSRALRRAVEWLVDHQLVTEADAELYLAVHPTPTLP</sequence>
<dbReference type="InterPro" id="IPR005361">
    <property type="entry name" value="UPF0158"/>
</dbReference>
<proteinExistence type="predicted"/>
<dbReference type="AlphaFoldDB" id="A0A6F8YKN5"/>
<dbReference type="Proteomes" id="UP000503011">
    <property type="component" value="Chromosome"/>
</dbReference>
<accession>A0A6F8YKN5</accession>
<gene>
    <name evidence="1" type="ORF">Psuf_039390</name>
</gene>